<protein>
    <submittedName>
        <fullName evidence="1">Uncharacterized protein</fullName>
    </submittedName>
</protein>
<keyword evidence="2" id="KW-1185">Reference proteome</keyword>
<dbReference type="AlphaFoldDB" id="A0A2I0W8K7"/>
<dbReference type="Proteomes" id="UP000233837">
    <property type="component" value="Unassembled WGS sequence"/>
</dbReference>
<evidence type="ECO:0000313" key="2">
    <source>
        <dbReference type="Proteomes" id="UP000233837"/>
    </source>
</evidence>
<proteinExistence type="predicted"/>
<dbReference type="EMBL" id="KZ502845">
    <property type="protein sequence ID" value="PKU71997.1"/>
    <property type="molecule type" value="Genomic_DNA"/>
</dbReference>
<name>A0A2I0W8K7_9ASPA</name>
<reference evidence="1 2" key="1">
    <citation type="journal article" date="2016" name="Sci. Rep.">
        <title>The Dendrobium catenatum Lindl. genome sequence provides insights into polysaccharide synthase, floral development and adaptive evolution.</title>
        <authorList>
            <person name="Zhang G.Q."/>
            <person name="Xu Q."/>
            <person name="Bian C."/>
            <person name="Tsai W.C."/>
            <person name="Yeh C.M."/>
            <person name="Liu K.W."/>
            <person name="Yoshida K."/>
            <person name="Zhang L.S."/>
            <person name="Chang S.B."/>
            <person name="Chen F."/>
            <person name="Shi Y."/>
            <person name="Su Y.Y."/>
            <person name="Zhang Y.Q."/>
            <person name="Chen L.J."/>
            <person name="Yin Y."/>
            <person name="Lin M."/>
            <person name="Huang H."/>
            <person name="Deng H."/>
            <person name="Wang Z.W."/>
            <person name="Zhu S.L."/>
            <person name="Zhao X."/>
            <person name="Deng C."/>
            <person name="Niu S.C."/>
            <person name="Huang J."/>
            <person name="Wang M."/>
            <person name="Liu G.H."/>
            <person name="Yang H.J."/>
            <person name="Xiao X.J."/>
            <person name="Hsiao Y.Y."/>
            <person name="Wu W.L."/>
            <person name="Chen Y.Y."/>
            <person name="Mitsuda N."/>
            <person name="Ohme-Takagi M."/>
            <person name="Luo Y.B."/>
            <person name="Van de Peer Y."/>
            <person name="Liu Z.J."/>
        </authorList>
    </citation>
    <scope>NUCLEOTIDE SEQUENCE [LARGE SCALE GENOMIC DNA]</scope>
    <source>
        <tissue evidence="1">The whole plant</tissue>
    </source>
</reference>
<organism evidence="1 2">
    <name type="scientific">Dendrobium catenatum</name>
    <dbReference type="NCBI Taxonomy" id="906689"/>
    <lineage>
        <taxon>Eukaryota</taxon>
        <taxon>Viridiplantae</taxon>
        <taxon>Streptophyta</taxon>
        <taxon>Embryophyta</taxon>
        <taxon>Tracheophyta</taxon>
        <taxon>Spermatophyta</taxon>
        <taxon>Magnoliopsida</taxon>
        <taxon>Liliopsida</taxon>
        <taxon>Asparagales</taxon>
        <taxon>Orchidaceae</taxon>
        <taxon>Epidendroideae</taxon>
        <taxon>Malaxideae</taxon>
        <taxon>Dendrobiinae</taxon>
        <taxon>Dendrobium</taxon>
    </lineage>
</organism>
<reference evidence="1 2" key="2">
    <citation type="journal article" date="2017" name="Nature">
        <title>The Apostasia genome and the evolution of orchids.</title>
        <authorList>
            <person name="Zhang G.Q."/>
            <person name="Liu K.W."/>
            <person name="Li Z."/>
            <person name="Lohaus R."/>
            <person name="Hsiao Y.Y."/>
            <person name="Niu S.C."/>
            <person name="Wang J.Y."/>
            <person name="Lin Y.C."/>
            <person name="Xu Q."/>
            <person name="Chen L.J."/>
            <person name="Yoshida K."/>
            <person name="Fujiwara S."/>
            <person name="Wang Z.W."/>
            <person name="Zhang Y.Q."/>
            <person name="Mitsuda N."/>
            <person name="Wang M."/>
            <person name="Liu G.H."/>
            <person name="Pecoraro L."/>
            <person name="Huang H.X."/>
            <person name="Xiao X.J."/>
            <person name="Lin M."/>
            <person name="Wu X.Y."/>
            <person name="Wu W.L."/>
            <person name="Chen Y.Y."/>
            <person name="Chang S.B."/>
            <person name="Sakamoto S."/>
            <person name="Ohme-Takagi M."/>
            <person name="Yagi M."/>
            <person name="Zeng S.J."/>
            <person name="Shen C.Y."/>
            <person name="Yeh C.M."/>
            <person name="Luo Y.B."/>
            <person name="Tsai W.C."/>
            <person name="Van de Peer Y."/>
            <person name="Liu Z.J."/>
        </authorList>
    </citation>
    <scope>NUCLEOTIDE SEQUENCE [LARGE SCALE GENOMIC DNA]</scope>
    <source>
        <tissue evidence="1">The whole plant</tissue>
    </source>
</reference>
<gene>
    <name evidence="1" type="ORF">MA16_Dca007361</name>
</gene>
<sequence length="206" mass="23423">MVINVVASTGKVCHALRYRENPNTSIPQEDSCRLKIEWASMLTANAKLGELEALELEALREGLYARWVFRPKVSGRKPAGRAVRLEVRKKMEDLFAVGSQLSRQGRMGVWKRKAGSKMQDQHLKAARFGRVADPVVLMMKSNLSFLCCCLEELLAEHFHNHGEWVGLSRAPVASLWLYWWFVAENLSQGDVCEQREAETPRVSCQH</sequence>
<evidence type="ECO:0000313" key="1">
    <source>
        <dbReference type="EMBL" id="PKU71997.1"/>
    </source>
</evidence>
<accession>A0A2I0W8K7</accession>